<gene>
    <name evidence="7" type="ORF">BINO364_LOCUS5830</name>
</gene>
<dbReference type="PIRSF" id="PIRSF000137">
    <property type="entry name" value="Alcohol_oxidase"/>
    <property type="match status" value="1"/>
</dbReference>
<comment type="cofactor">
    <cofactor evidence="1 5">
        <name>FAD</name>
        <dbReference type="ChEBI" id="CHEBI:57692"/>
    </cofactor>
</comment>
<evidence type="ECO:0000256" key="5">
    <source>
        <dbReference type="PIRSR" id="PIRSR000137-2"/>
    </source>
</evidence>
<keyword evidence="3" id="KW-0285">Flavoprotein</keyword>
<dbReference type="GO" id="GO:0050660">
    <property type="term" value="F:flavin adenine dinucleotide binding"/>
    <property type="evidence" value="ECO:0007669"/>
    <property type="project" value="InterPro"/>
</dbReference>
<comment type="similarity">
    <text evidence="2">Belongs to the GMC oxidoreductase family.</text>
</comment>
<feature type="non-terminal residue" evidence="7">
    <location>
        <position position="577"/>
    </location>
</feature>
<keyword evidence="4 5" id="KW-0274">FAD</keyword>
<dbReference type="InterPro" id="IPR012132">
    <property type="entry name" value="GMC_OxRdtase"/>
</dbReference>
<feature type="binding site" evidence="5">
    <location>
        <position position="239"/>
    </location>
    <ligand>
        <name>FAD</name>
        <dbReference type="ChEBI" id="CHEBI:57692"/>
    </ligand>
</feature>
<dbReference type="OrthoDB" id="269227at2759"/>
<evidence type="ECO:0000313" key="7">
    <source>
        <dbReference type="EMBL" id="CAH0719497.1"/>
    </source>
</evidence>
<dbReference type="Pfam" id="PF00732">
    <property type="entry name" value="GMC_oxred_N"/>
    <property type="match status" value="1"/>
</dbReference>
<dbReference type="Gene3D" id="3.50.50.60">
    <property type="entry name" value="FAD/NAD(P)-binding domain"/>
    <property type="match status" value="1"/>
</dbReference>
<evidence type="ECO:0000313" key="8">
    <source>
        <dbReference type="Proteomes" id="UP000838878"/>
    </source>
</evidence>
<accession>A0A8J9UG90</accession>
<dbReference type="InterPro" id="IPR036188">
    <property type="entry name" value="FAD/NAD-bd_sf"/>
</dbReference>
<dbReference type="SUPFAM" id="SSF54373">
    <property type="entry name" value="FAD-linked reductases, C-terminal domain"/>
    <property type="match status" value="1"/>
</dbReference>
<dbReference type="GO" id="GO:0016614">
    <property type="term" value="F:oxidoreductase activity, acting on CH-OH group of donors"/>
    <property type="evidence" value="ECO:0007669"/>
    <property type="project" value="InterPro"/>
</dbReference>
<dbReference type="InterPro" id="IPR000172">
    <property type="entry name" value="GMC_OxRdtase_N"/>
</dbReference>
<evidence type="ECO:0000256" key="2">
    <source>
        <dbReference type="ARBA" id="ARBA00010790"/>
    </source>
</evidence>
<dbReference type="PANTHER" id="PTHR11552:SF147">
    <property type="entry name" value="CHOLINE DEHYDROGENASE, MITOCHONDRIAL"/>
    <property type="match status" value="1"/>
</dbReference>
<dbReference type="AlphaFoldDB" id="A0A8J9UG90"/>
<dbReference type="Gene3D" id="3.30.560.10">
    <property type="entry name" value="Glucose Oxidase, domain 3"/>
    <property type="match status" value="1"/>
</dbReference>
<evidence type="ECO:0000256" key="3">
    <source>
        <dbReference type="ARBA" id="ARBA00022630"/>
    </source>
</evidence>
<dbReference type="Pfam" id="PF05199">
    <property type="entry name" value="GMC_oxred_C"/>
    <property type="match status" value="1"/>
</dbReference>
<protein>
    <recommendedName>
        <fullName evidence="6">Glucose-methanol-choline oxidoreductase N-terminal domain-containing protein</fullName>
    </recommendedName>
</protein>
<sequence length="577" mass="65402">MYIIFVSDYETFNFIVVGGGSAGSVVASRLSEVTHWNVLLLEAGLNPPIESDIPGLRTELIGSSYDWQYATENDGINHQALKNGSVPWPRGKMLGGCSSINEMIYVRGRHCDFKIWEEEGNPSWTSENINYYFKKAENLQDLNLLQDPDLRDFYGREGHLVINTFNSTYRDITEKVLDSWDHLGFKKVKDINLAQIDGYGVSGISRATAAKGERYNTYKAYIKTAKHKDNLKVIIGAFVTKILINDNKEAYGVEVDINGERKTFFASHEVIISSGAINTPQLLMLSGIGPNEHLVSQNIPCKINLPAVGKNLQDHNYIPILIYGDEPGEEKQEAQMFEVAKYMYNKSGYLAHNSFSDITSFYSRNENMECPEFQNHFLLLRKNSTNAKNIFLAYKEEIVDSFLEHIFKKSLYVFVVIHLHPFSRGSIRLKSSNPYDKPIINYSYFKDERDVQATAEGIKMLTKIVETSYFKSINAYVHRPNISQCNDYNFESDNYWKCYLRNVGVTLYHPVGTAKMGPNPENAVVDNFLRVHKAKKLRVIDASVMPTLTSGNTNGPTIMIAEMGSDMIKREHLGGNI</sequence>
<organism evidence="7 8">
    <name type="scientific">Brenthis ino</name>
    <name type="common">lesser marbled fritillary</name>
    <dbReference type="NCBI Taxonomy" id="405034"/>
    <lineage>
        <taxon>Eukaryota</taxon>
        <taxon>Metazoa</taxon>
        <taxon>Ecdysozoa</taxon>
        <taxon>Arthropoda</taxon>
        <taxon>Hexapoda</taxon>
        <taxon>Insecta</taxon>
        <taxon>Pterygota</taxon>
        <taxon>Neoptera</taxon>
        <taxon>Endopterygota</taxon>
        <taxon>Lepidoptera</taxon>
        <taxon>Glossata</taxon>
        <taxon>Ditrysia</taxon>
        <taxon>Papilionoidea</taxon>
        <taxon>Nymphalidae</taxon>
        <taxon>Heliconiinae</taxon>
        <taxon>Argynnini</taxon>
        <taxon>Brenthis</taxon>
    </lineage>
</organism>
<dbReference type="InterPro" id="IPR007867">
    <property type="entry name" value="GMC_OxRtase_C"/>
</dbReference>
<evidence type="ECO:0000259" key="6">
    <source>
        <dbReference type="PROSITE" id="PS00624"/>
    </source>
</evidence>
<name>A0A8J9UG90_9NEOP</name>
<keyword evidence="8" id="KW-1185">Reference proteome</keyword>
<dbReference type="PANTHER" id="PTHR11552">
    <property type="entry name" value="GLUCOSE-METHANOL-CHOLINE GMC OXIDOREDUCTASE"/>
    <property type="match status" value="1"/>
</dbReference>
<reference evidence="7" key="1">
    <citation type="submission" date="2021-12" db="EMBL/GenBank/DDBJ databases">
        <authorList>
            <person name="Martin H S."/>
        </authorList>
    </citation>
    <scope>NUCLEOTIDE SEQUENCE</scope>
</reference>
<proteinExistence type="inferred from homology"/>
<dbReference type="SUPFAM" id="SSF51905">
    <property type="entry name" value="FAD/NAD(P)-binding domain"/>
    <property type="match status" value="1"/>
</dbReference>
<dbReference type="Proteomes" id="UP000838878">
    <property type="component" value="Chromosome 14"/>
</dbReference>
<evidence type="ECO:0000256" key="1">
    <source>
        <dbReference type="ARBA" id="ARBA00001974"/>
    </source>
</evidence>
<evidence type="ECO:0000256" key="4">
    <source>
        <dbReference type="ARBA" id="ARBA00022827"/>
    </source>
</evidence>
<dbReference type="EMBL" id="OV170234">
    <property type="protein sequence ID" value="CAH0719497.1"/>
    <property type="molecule type" value="Genomic_DNA"/>
</dbReference>
<feature type="domain" description="Glucose-methanol-choline oxidoreductase N-terminal" evidence="6">
    <location>
        <begin position="275"/>
        <end position="289"/>
    </location>
</feature>
<dbReference type="PROSITE" id="PS00624">
    <property type="entry name" value="GMC_OXRED_2"/>
    <property type="match status" value="1"/>
</dbReference>